<evidence type="ECO:0000256" key="1">
    <source>
        <dbReference type="ARBA" id="ARBA00023002"/>
    </source>
</evidence>
<accession>A0ABQ3DBY9</accession>
<dbReference type="Gene3D" id="2.30.110.10">
    <property type="entry name" value="Electron Transport, Fmn-binding Protein, Chain A"/>
    <property type="match status" value="1"/>
</dbReference>
<reference evidence="4" key="1">
    <citation type="journal article" date="2019" name="Int. J. Syst. Evol. Microbiol.">
        <title>The Global Catalogue of Microorganisms (GCM) 10K type strain sequencing project: providing services to taxonomists for standard genome sequencing and annotation.</title>
        <authorList>
            <consortium name="The Broad Institute Genomics Platform"/>
            <consortium name="The Broad Institute Genome Sequencing Center for Infectious Disease"/>
            <person name="Wu L."/>
            <person name="Ma J."/>
        </authorList>
    </citation>
    <scope>NUCLEOTIDE SEQUENCE [LARGE SCALE GENOMIC DNA]</scope>
    <source>
        <strain evidence="4">KCTC 32465</strain>
    </source>
</reference>
<dbReference type="InterPro" id="IPR050268">
    <property type="entry name" value="NADH-dep_flavin_reductase"/>
</dbReference>
<dbReference type="SUPFAM" id="SSF50475">
    <property type="entry name" value="FMN-binding split barrel"/>
    <property type="match status" value="1"/>
</dbReference>
<gene>
    <name evidence="3" type="ORF">GCM10008927_28650</name>
</gene>
<dbReference type="InterPro" id="IPR012349">
    <property type="entry name" value="Split_barrel_FMN-bd"/>
</dbReference>
<dbReference type="PANTHER" id="PTHR30466:SF1">
    <property type="entry name" value="FMN REDUCTASE (NADH) RUTF"/>
    <property type="match status" value="1"/>
</dbReference>
<dbReference type="InterPro" id="IPR002563">
    <property type="entry name" value="Flavin_Rdtase-like_dom"/>
</dbReference>
<name>A0ABQ3DBY9_9RHOB</name>
<keyword evidence="1" id="KW-0560">Oxidoreductase</keyword>
<dbReference type="RefSeq" id="WP_189641428.1">
    <property type="nucleotide sequence ID" value="NZ_BMZF01000011.1"/>
</dbReference>
<sequence>MADGGGNMTTRFTPDPENTRLLRNAFGRFATGVTVITCNSDDGPVGITVNSFSSVSLDPALVLWAPAKSSRRFRYFSAAKHYAIHILDVEQADICNGFVKSAHAFDGLDYIVNAQNVPLIENCLARFECTQVNNIDGGDHAIILGQVTNAEMRDGDALAFYAGRMGGLPQHV</sequence>
<dbReference type="PANTHER" id="PTHR30466">
    <property type="entry name" value="FLAVIN REDUCTASE"/>
    <property type="match status" value="1"/>
</dbReference>
<evidence type="ECO:0000259" key="2">
    <source>
        <dbReference type="SMART" id="SM00903"/>
    </source>
</evidence>
<evidence type="ECO:0000313" key="3">
    <source>
        <dbReference type="EMBL" id="GHA61449.1"/>
    </source>
</evidence>
<protein>
    <submittedName>
        <fullName evidence="3">Flavin oxidoreductase</fullName>
    </submittedName>
</protein>
<organism evidence="3 4">
    <name type="scientific">Paramylibacter ulvae</name>
    <dbReference type="NCBI Taxonomy" id="1651968"/>
    <lineage>
        <taxon>Bacteria</taxon>
        <taxon>Pseudomonadati</taxon>
        <taxon>Pseudomonadota</taxon>
        <taxon>Alphaproteobacteria</taxon>
        <taxon>Rhodobacterales</taxon>
        <taxon>Paracoccaceae</taxon>
        <taxon>Paramylibacter</taxon>
    </lineage>
</organism>
<proteinExistence type="predicted"/>
<comment type="caution">
    <text evidence="3">The sequence shown here is derived from an EMBL/GenBank/DDBJ whole genome shotgun (WGS) entry which is preliminary data.</text>
</comment>
<feature type="domain" description="Flavin reductase like" evidence="2">
    <location>
        <begin position="26"/>
        <end position="167"/>
    </location>
</feature>
<dbReference type="Pfam" id="PF01613">
    <property type="entry name" value="Flavin_Reduct"/>
    <property type="match status" value="1"/>
</dbReference>
<dbReference type="EMBL" id="BMZF01000011">
    <property type="protein sequence ID" value="GHA61449.1"/>
    <property type="molecule type" value="Genomic_DNA"/>
</dbReference>
<evidence type="ECO:0000313" key="4">
    <source>
        <dbReference type="Proteomes" id="UP000634455"/>
    </source>
</evidence>
<dbReference type="Proteomes" id="UP000634455">
    <property type="component" value="Unassembled WGS sequence"/>
</dbReference>
<dbReference type="SMART" id="SM00903">
    <property type="entry name" value="Flavin_Reduct"/>
    <property type="match status" value="1"/>
</dbReference>
<keyword evidence="4" id="KW-1185">Reference proteome</keyword>